<accession>E6K4K5</accession>
<dbReference type="HOGENOM" id="CLU_2438317_0_0_10"/>
<organism evidence="1 2">
    <name type="scientific">Segatella buccae ATCC 33574</name>
    <dbReference type="NCBI Taxonomy" id="873513"/>
    <lineage>
        <taxon>Bacteria</taxon>
        <taxon>Pseudomonadati</taxon>
        <taxon>Bacteroidota</taxon>
        <taxon>Bacteroidia</taxon>
        <taxon>Bacteroidales</taxon>
        <taxon>Prevotellaceae</taxon>
        <taxon>Segatella</taxon>
    </lineage>
</organism>
<protein>
    <submittedName>
        <fullName evidence="1">Uncharacterized protein</fullName>
    </submittedName>
</protein>
<keyword evidence="2" id="KW-1185">Reference proteome</keyword>
<comment type="caution">
    <text evidence="1">The sequence shown here is derived from an EMBL/GenBank/DDBJ whole genome shotgun (WGS) entry which is preliminary data.</text>
</comment>
<gene>
    <name evidence="1" type="ORF">HMPREF6485_0623</name>
</gene>
<evidence type="ECO:0000313" key="2">
    <source>
        <dbReference type="Proteomes" id="UP000003112"/>
    </source>
</evidence>
<sequence length="90" mass="9939">MTSQKGPSEVVIRAGRASKCGRFAMSFGPSEKIDGANLTNKPNEKRWENGLGEMSCKPFSKDLIVRAIYVKGPQLETQTATVAMQLWLFC</sequence>
<dbReference type="Proteomes" id="UP000003112">
    <property type="component" value="Unassembled WGS sequence"/>
</dbReference>
<reference evidence="1 2" key="1">
    <citation type="submission" date="2010-10" db="EMBL/GenBank/DDBJ databases">
        <authorList>
            <person name="Muzny D."/>
            <person name="Qin X."/>
            <person name="Deng J."/>
            <person name="Jiang H."/>
            <person name="Liu Y."/>
            <person name="Qu J."/>
            <person name="Song X.-Z."/>
            <person name="Zhang L."/>
            <person name="Thornton R."/>
            <person name="Coyle M."/>
            <person name="Francisco L."/>
            <person name="Jackson L."/>
            <person name="Javaid M."/>
            <person name="Korchina V."/>
            <person name="Kovar C."/>
            <person name="Mata R."/>
            <person name="Mathew T."/>
            <person name="Ngo R."/>
            <person name="Nguyen L."/>
            <person name="Nguyen N."/>
            <person name="Okwuonu G."/>
            <person name="Ongeri F."/>
            <person name="Pham C."/>
            <person name="Simmons D."/>
            <person name="Wilczek-Boney K."/>
            <person name="Hale W."/>
            <person name="Jakkamsetti A."/>
            <person name="Pham P."/>
            <person name="Ruth R."/>
            <person name="San Lucas F."/>
            <person name="Warren J."/>
            <person name="Zhang J."/>
            <person name="Zhao Z."/>
            <person name="Zhou C."/>
            <person name="Zhu D."/>
            <person name="Lee S."/>
            <person name="Bess C."/>
            <person name="Blankenburg K."/>
            <person name="Forbes L."/>
            <person name="Fu Q."/>
            <person name="Gubbala S."/>
            <person name="Hirani K."/>
            <person name="Jayaseelan J.C."/>
            <person name="Lara F."/>
            <person name="Munidasa M."/>
            <person name="Palculict T."/>
            <person name="Patil S."/>
            <person name="Pu L.-L."/>
            <person name="Saada N."/>
            <person name="Tang L."/>
            <person name="Weissenberger G."/>
            <person name="Zhu Y."/>
            <person name="Hemphill L."/>
            <person name="Shang Y."/>
            <person name="Youmans B."/>
            <person name="Ayvaz T."/>
            <person name="Ross M."/>
            <person name="Santibanez J."/>
            <person name="Aqrawi P."/>
            <person name="Gross S."/>
            <person name="Joshi V."/>
            <person name="Fowler G."/>
            <person name="Nazareth L."/>
            <person name="Reid J."/>
            <person name="Worley K."/>
            <person name="Petrosino J."/>
            <person name="Highlander S."/>
            <person name="Gibbs R."/>
        </authorList>
    </citation>
    <scope>NUCLEOTIDE SEQUENCE [LARGE SCALE GENOMIC DNA]</scope>
    <source>
        <strain evidence="1 2">ATCC 33574</strain>
    </source>
</reference>
<name>E6K4K5_9BACT</name>
<evidence type="ECO:0000313" key="1">
    <source>
        <dbReference type="EMBL" id="EFU31508.1"/>
    </source>
</evidence>
<dbReference type="AlphaFoldDB" id="E6K4K5"/>
<dbReference type="EMBL" id="AEPD01000012">
    <property type="protein sequence ID" value="EFU31508.1"/>
    <property type="molecule type" value="Genomic_DNA"/>
</dbReference>
<proteinExistence type="predicted"/>